<dbReference type="AlphaFoldDB" id="A0A7X0JFY9"/>
<proteinExistence type="predicted"/>
<dbReference type="Pfam" id="PF13472">
    <property type="entry name" value="Lipase_GDSL_2"/>
    <property type="match status" value="1"/>
</dbReference>
<name>A0A7X0JFY9_9HYPH</name>
<evidence type="ECO:0000313" key="2">
    <source>
        <dbReference type="EMBL" id="MBB6506878.1"/>
    </source>
</evidence>
<organism evidence="2 3">
    <name type="scientific">Rhizobium soli</name>
    <dbReference type="NCBI Taxonomy" id="424798"/>
    <lineage>
        <taxon>Bacteria</taxon>
        <taxon>Pseudomonadati</taxon>
        <taxon>Pseudomonadota</taxon>
        <taxon>Alphaproteobacteria</taxon>
        <taxon>Hyphomicrobiales</taxon>
        <taxon>Rhizobiaceae</taxon>
        <taxon>Rhizobium/Agrobacterium group</taxon>
        <taxon>Rhizobium</taxon>
    </lineage>
</organism>
<dbReference type="GO" id="GO:0016788">
    <property type="term" value="F:hydrolase activity, acting on ester bonds"/>
    <property type="evidence" value="ECO:0007669"/>
    <property type="project" value="UniProtKB-ARBA"/>
</dbReference>
<comment type="caution">
    <text evidence="2">The sequence shown here is derived from an EMBL/GenBank/DDBJ whole genome shotgun (WGS) entry which is preliminary data.</text>
</comment>
<protein>
    <submittedName>
        <fullName evidence="2">Lysophospholipase L1-like esterase</fullName>
    </submittedName>
</protein>
<dbReference type="InterPro" id="IPR051532">
    <property type="entry name" value="Ester_Hydrolysis_Enzymes"/>
</dbReference>
<keyword evidence="3" id="KW-1185">Reference proteome</keyword>
<dbReference type="CDD" id="cd01839">
    <property type="entry name" value="SGNH_arylesterase_like"/>
    <property type="match status" value="1"/>
</dbReference>
<dbReference type="EMBL" id="JACHBU010000001">
    <property type="protein sequence ID" value="MBB6506878.1"/>
    <property type="molecule type" value="Genomic_DNA"/>
</dbReference>
<dbReference type="InterPro" id="IPR013830">
    <property type="entry name" value="SGNH_hydro"/>
</dbReference>
<accession>A0A7X0JFY9</accession>
<dbReference type="PANTHER" id="PTHR30383:SF29">
    <property type="entry name" value="SGNH HYDROLASE-TYPE ESTERASE DOMAIN-CONTAINING PROTEIN"/>
    <property type="match status" value="1"/>
</dbReference>
<dbReference type="Gene3D" id="3.40.50.1110">
    <property type="entry name" value="SGNH hydrolase"/>
    <property type="match status" value="1"/>
</dbReference>
<dbReference type="Proteomes" id="UP000585437">
    <property type="component" value="Unassembled WGS sequence"/>
</dbReference>
<gene>
    <name evidence="2" type="ORF">F4695_000197</name>
</gene>
<evidence type="ECO:0000259" key="1">
    <source>
        <dbReference type="Pfam" id="PF13472"/>
    </source>
</evidence>
<dbReference type="SUPFAM" id="SSF52266">
    <property type="entry name" value="SGNH hydrolase"/>
    <property type="match status" value="1"/>
</dbReference>
<dbReference type="InterPro" id="IPR036514">
    <property type="entry name" value="SGNH_hydro_sf"/>
</dbReference>
<reference evidence="2 3" key="1">
    <citation type="submission" date="2020-08" db="EMBL/GenBank/DDBJ databases">
        <title>The Agave Microbiome: Exploring the role of microbial communities in plant adaptations to desert environments.</title>
        <authorList>
            <person name="Partida-Martinez L.P."/>
        </authorList>
    </citation>
    <scope>NUCLEOTIDE SEQUENCE [LARGE SCALE GENOMIC DNA]</scope>
    <source>
        <strain evidence="2 3">AS3.12</strain>
    </source>
</reference>
<dbReference type="PANTHER" id="PTHR30383">
    <property type="entry name" value="THIOESTERASE 1/PROTEASE 1/LYSOPHOSPHOLIPASE L1"/>
    <property type="match status" value="1"/>
</dbReference>
<evidence type="ECO:0000313" key="3">
    <source>
        <dbReference type="Proteomes" id="UP000585437"/>
    </source>
</evidence>
<sequence length="215" mass="23182">MDTMKTVLCFGDSLTWGYDPVGPGRHAFEDRWTSVLAAALGDEVTVIAEGLNGRTTGYDDHLADCDRNGVKNFPTVLHTHMPLDLVVIMLGTNDMKPVIAGTAHAARAGIQRLVALIRHHEWSFDYDAPDVLIVSPPPLCETGDPIFSAMFQGGIEQSSMLASLYRDLADELGCGFFDAGSVAKTSPLDGVHLTAEDTRAIGRGLEPIVRMMLGI</sequence>
<feature type="domain" description="SGNH hydrolase-type esterase" evidence="1">
    <location>
        <begin position="9"/>
        <end position="196"/>
    </location>
</feature>